<dbReference type="AlphaFoldDB" id="A0A0A1TVF4"/>
<evidence type="ECO:0000313" key="2">
    <source>
        <dbReference type="Proteomes" id="UP000014680"/>
    </source>
</evidence>
<gene>
    <name evidence="1" type="ORF">EIN_277610</name>
</gene>
<protein>
    <submittedName>
        <fullName evidence="1">Uncharacterized protein</fullName>
    </submittedName>
</protein>
<dbReference type="Proteomes" id="UP000014680">
    <property type="component" value="Unassembled WGS sequence"/>
</dbReference>
<organism evidence="1 2">
    <name type="scientific">Entamoeba invadens IP1</name>
    <dbReference type="NCBI Taxonomy" id="370355"/>
    <lineage>
        <taxon>Eukaryota</taxon>
        <taxon>Amoebozoa</taxon>
        <taxon>Evosea</taxon>
        <taxon>Archamoebae</taxon>
        <taxon>Mastigamoebida</taxon>
        <taxon>Entamoebidae</taxon>
        <taxon>Entamoeba</taxon>
    </lineage>
</organism>
<feature type="non-terminal residue" evidence="1">
    <location>
        <position position="26"/>
    </location>
</feature>
<keyword evidence="2" id="KW-1185">Reference proteome</keyword>
<accession>A0A0A1TVF4</accession>
<reference evidence="1 2" key="1">
    <citation type="submission" date="2012-10" db="EMBL/GenBank/DDBJ databases">
        <authorList>
            <person name="Zafar N."/>
            <person name="Inman J."/>
            <person name="Hall N."/>
            <person name="Lorenzi H."/>
            <person name="Caler E."/>
        </authorList>
    </citation>
    <scope>NUCLEOTIDE SEQUENCE [LARGE SCALE GENOMIC DNA]</scope>
    <source>
        <strain evidence="1 2">IP1</strain>
    </source>
</reference>
<feature type="non-terminal residue" evidence="1">
    <location>
        <position position="1"/>
    </location>
</feature>
<dbReference type="RefSeq" id="XP_004183687.1">
    <property type="nucleotide sequence ID" value="XM_004183639.1"/>
</dbReference>
<sequence>MSRMKVPEFQKTLHSKTGFAIIIIIG</sequence>
<dbReference type="KEGG" id="eiv:EIN_277610"/>
<dbReference type="GeneID" id="14883329"/>
<evidence type="ECO:0000313" key="1">
    <source>
        <dbReference type="EMBL" id="ELP84341.1"/>
    </source>
</evidence>
<name>A0A0A1TVF4_ENTIV</name>
<dbReference type="EMBL" id="KB207139">
    <property type="protein sequence ID" value="ELP84341.1"/>
    <property type="molecule type" value="Genomic_DNA"/>
</dbReference>
<proteinExistence type="predicted"/>
<dbReference type="VEuPathDB" id="AmoebaDB:EIN_277610"/>